<accession>A0A8K0R325</accession>
<dbReference type="OrthoDB" id="3801077at2759"/>
<dbReference type="SUPFAM" id="SSF52540">
    <property type="entry name" value="P-loop containing nucleoside triphosphate hydrolases"/>
    <property type="match status" value="1"/>
</dbReference>
<evidence type="ECO:0000313" key="4">
    <source>
        <dbReference type="Proteomes" id="UP000813461"/>
    </source>
</evidence>
<evidence type="ECO:0000256" key="1">
    <source>
        <dbReference type="SAM" id="MobiDB-lite"/>
    </source>
</evidence>
<proteinExistence type="predicted"/>
<dbReference type="Gene3D" id="3.40.50.300">
    <property type="entry name" value="P-loop containing nucleotide triphosphate hydrolases"/>
    <property type="match status" value="2"/>
</dbReference>
<feature type="compositionally biased region" description="Basic and acidic residues" evidence="1">
    <location>
        <begin position="1"/>
        <end position="21"/>
    </location>
</feature>
<dbReference type="EMBL" id="JAGMVJ010000014">
    <property type="protein sequence ID" value="KAH7082439.1"/>
    <property type="molecule type" value="Genomic_DNA"/>
</dbReference>
<evidence type="ECO:0000259" key="2">
    <source>
        <dbReference type="Pfam" id="PF24564"/>
    </source>
</evidence>
<feature type="region of interest" description="Disordered" evidence="1">
    <location>
        <begin position="1"/>
        <end position="86"/>
    </location>
</feature>
<organism evidence="3 4">
    <name type="scientific">Paraphoma chrysanthemicola</name>
    <dbReference type="NCBI Taxonomy" id="798071"/>
    <lineage>
        <taxon>Eukaryota</taxon>
        <taxon>Fungi</taxon>
        <taxon>Dikarya</taxon>
        <taxon>Ascomycota</taxon>
        <taxon>Pezizomycotina</taxon>
        <taxon>Dothideomycetes</taxon>
        <taxon>Pleosporomycetidae</taxon>
        <taxon>Pleosporales</taxon>
        <taxon>Pleosporineae</taxon>
        <taxon>Phaeosphaeriaceae</taxon>
        <taxon>Paraphoma</taxon>
    </lineage>
</organism>
<dbReference type="Pfam" id="PF24564">
    <property type="entry name" value="DUF7605"/>
    <property type="match status" value="1"/>
</dbReference>
<sequence length="861" mass="97694">MSRHVDQHRKPESHPPNEDRGCPNSYGHSDSYRRPSYGDRYQKHHQDPRGSRSQSPARGFDEQYFARSHRKDISRGRSERPRRRALAPMNSVLLALPSDPDECMQRFLESPHRRVQHRPDADHISTDEIIFHESFENARRQAKGLVKRCKKYILDPRSGVPMTTSLDAALRRASAPWIKGSARVAFIGNISDGKSSLIGAILGDSAVVKVGDSTKSVTRVVFEYRYFMGDSDKYSIDICLFPLDEFAKTIEHCFHHLINGLFPCEEEEDLDIVINKRKAAEDIFTALFPEGHDLGDGHVLRFSDKVSMEQWLGPSEPLSYRKERLADLQGWVSKKYTATQQATQKVMYARDSEQLWTQITPFTYGKIGTTGQLLHNSWPFVKLVRNVLVVTIIVLLRLCDFFMTLSLPIQTNSSSIGGPFAVTRCNVVIADTPGLDDINHINRDRTEKYMPQCSAIVIVTTCTKSEDARGAEVESDFTPHEADILRQLEKKHARLATKLDTPGILDTELARFEKSVIALKMKEIIIDERNRRVKAAIHERRSGLQKIFCVSAQDYTINTSGYRLGIQENLPIDVGRCEIIGLMQCIATLSADRIKQDMTRYITNTIPRLLSSFKLALSECSKTHAYLLANDFRAQTERCMALIKCHVEAKMRLRIGDDLLSRITEKSLPAFVAEAGLACDSWAEWNSNAYRAFLLNYGEGPISSYMEIHAPNFFSQDLLSMQIAKKYDTTVNLPSAHLNVSLNYVLEPLSPVNCFRSGNHETKTQARTSWNNVLLESVRQVLGEPFELAISSVQGELDDVFQEVKSTLDWIASRIKGILFSKDTYLKQVELTQFSQIVRPDDSSFDYFLAWITHAPKGDQR</sequence>
<gene>
    <name evidence="3" type="ORF">FB567DRAFT_581778</name>
</gene>
<feature type="domain" description="DUF7605" evidence="2">
    <location>
        <begin position="754"/>
        <end position="817"/>
    </location>
</feature>
<comment type="caution">
    <text evidence="3">The sequence shown here is derived from an EMBL/GenBank/DDBJ whole genome shotgun (WGS) entry which is preliminary data.</text>
</comment>
<dbReference type="AlphaFoldDB" id="A0A8K0R325"/>
<dbReference type="InterPro" id="IPR027417">
    <property type="entry name" value="P-loop_NTPase"/>
</dbReference>
<dbReference type="Proteomes" id="UP000813461">
    <property type="component" value="Unassembled WGS sequence"/>
</dbReference>
<dbReference type="InterPro" id="IPR056024">
    <property type="entry name" value="DUF7605"/>
</dbReference>
<dbReference type="CDD" id="cd00882">
    <property type="entry name" value="Ras_like_GTPase"/>
    <property type="match status" value="1"/>
</dbReference>
<keyword evidence="4" id="KW-1185">Reference proteome</keyword>
<protein>
    <recommendedName>
        <fullName evidence="2">DUF7605 domain-containing protein</fullName>
    </recommendedName>
</protein>
<evidence type="ECO:0000313" key="3">
    <source>
        <dbReference type="EMBL" id="KAH7082439.1"/>
    </source>
</evidence>
<feature type="compositionally biased region" description="Basic and acidic residues" evidence="1">
    <location>
        <begin position="30"/>
        <end position="50"/>
    </location>
</feature>
<name>A0A8K0R325_9PLEO</name>
<reference evidence="3" key="1">
    <citation type="journal article" date="2021" name="Nat. Commun.">
        <title>Genetic determinants of endophytism in the Arabidopsis root mycobiome.</title>
        <authorList>
            <person name="Mesny F."/>
            <person name="Miyauchi S."/>
            <person name="Thiergart T."/>
            <person name="Pickel B."/>
            <person name="Atanasova L."/>
            <person name="Karlsson M."/>
            <person name="Huettel B."/>
            <person name="Barry K.W."/>
            <person name="Haridas S."/>
            <person name="Chen C."/>
            <person name="Bauer D."/>
            <person name="Andreopoulos W."/>
            <person name="Pangilinan J."/>
            <person name="LaButti K."/>
            <person name="Riley R."/>
            <person name="Lipzen A."/>
            <person name="Clum A."/>
            <person name="Drula E."/>
            <person name="Henrissat B."/>
            <person name="Kohler A."/>
            <person name="Grigoriev I.V."/>
            <person name="Martin F.M."/>
            <person name="Hacquard S."/>
        </authorList>
    </citation>
    <scope>NUCLEOTIDE SEQUENCE</scope>
    <source>
        <strain evidence="3">MPI-SDFR-AT-0120</strain>
    </source>
</reference>